<dbReference type="FunFam" id="1.10.3730.10:FF:000001">
    <property type="entry name" value="Pyrroline-5-carboxylate reductase"/>
    <property type="match status" value="1"/>
</dbReference>
<dbReference type="Pfam" id="PF14748">
    <property type="entry name" value="P5CR_dimer"/>
    <property type="match status" value="1"/>
</dbReference>
<evidence type="ECO:0000256" key="1">
    <source>
        <dbReference type="ARBA" id="ARBA00005525"/>
    </source>
</evidence>
<dbReference type="PANTHER" id="PTHR11645:SF0">
    <property type="entry name" value="PYRROLINE-5-CARBOXYLATE REDUCTASE 3"/>
    <property type="match status" value="1"/>
</dbReference>
<dbReference type="OrthoDB" id="10263291at2759"/>
<dbReference type="HAMAP" id="MF_01925">
    <property type="entry name" value="P5C_reductase"/>
    <property type="match status" value="1"/>
</dbReference>
<organism evidence="7 8">
    <name type="scientific">Trypanosoma theileri</name>
    <dbReference type="NCBI Taxonomy" id="67003"/>
    <lineage>
        <taxon>Eukaryota</taxon>
        <taxon>Discoba</taxon>
        <taxon>Euglenozoa</taxon>
        <taxon>Kinetoplastea</taxon>
        <taxon>Metakinetoplastina</taxon>
        <taxon>Trypanosomatida</taxon>
        <taxon>Trypanosomatidae</taxon>
        <taxon>Trypanosoma</taxon>
    </lineage>
</organism>
<evidence type="ECO:0000256" key="4">
    <source>
        <dbReference type="RuleBase" id="RU003903"/>
    </source>
</evidence>
<comment type="catalytic activity">
    <reaction evidence="4">
        <text>L-proline + NADP(+) = (S)-1-pyrroline-5-carboxylate + NADPH + 2 H(+)</text>
        <dbReference type="Rhea" id="RHEA:14109"/>
        <dbReference type="ChEBI" id="CHEBI:15378"/>
        <dbReference type="ChEBI" id="CHEBI:17388"/>
        <dbReference type="ChEBI" id="CHEBI:57783"/>
        <dbReference type="ChEBI" id="CHEBI:58349"/>
        <dbReference type="ChEBI" id="CHEBI:60039"/>
        <dbReference type="EC" id="1.5.1.2"/>
    </reaction>
</comment>
<dbReference type="InterPro" id="IPR028939">
    <property type="entry name" value="P5C_Rdtase_cat_N"/>
</dbReference>
<dbReference type="Gene3D" id="3.40.50.720">
    <property type="entry name" value="NAD(P)-binding Rossmann-like Domain"/>
    <property type="match status" value="1"/>
</dbReference>
<name>A0A1X0NTV2_9TRYP</name>
<protein>
    <recommendedName>
        <fullName evidence="4">Pyrroline-5-carboxylate reductase</fullName>
        <ecNumber evidence="4">1.5.1.2</ecNumber>
    </recommendedName>
</protein>
<dbReference type="Pfam" id="PF03807">
    <property type="entry name" value="F420_oxidored"/>
    <property type="match status" value="1"/>
</dbReference>
<keyword evidence="2 4" id="KW-0521">NADP</keyword>
<evidence type="ECO:0000256" key="3">
    <source>
        <dbReference type="ARBA" id="ARBA00023002"/>
    </source>
</evidence>
<evidence type="ECO:0000313" key="7">
    <source>
        <dbReference type="EMBL" id="ORC87903.1"/>
    </source>
</evidence>
<dbReference type="Gene3D" id="1.10.3730.10">
    <property type="entry name" value="ProC C-terminal domain-like"/>
    <property type="match status" value="1"/>
</dbReference>
<dbReference type="NCBIfam" id="TIGR00112">
    <property type="entry name" value="proC"/>
    <property type="match status" value="1"/>
</dbReference>
<dbReference type="InterPro" id="IPR053790">
    <property type="entry name" value="P5CR-like_CS"/>
</dbReference>
<sequence length="264" mass="27815">MCECILGGLLRSGEYAAKSIAVYNRTEANVQRLCTQYGVRAGENASQVAANAKIVLIGVKPYSVCPVLESIRNSLKPDTIVVSVAAAITIAAMERAVGHPCKIVRTMPNVPTRVGAGLTSITPNSYVTPEETASVVKMFNTVGKTVEVTESQIHAVIGVAGSSPAYVFMFMEAMADAAVHGGLPRAQAYELAAQAVLGSAKLLQQQREENSSVSPAQLKDMVCSPGGTTIEAVRSLEKGGLRSTVIEAMIACMDKSKELEAKLN</sequence>
<proteinExistence type="inferred from homology"/>
<dbReference type="AlphaFoldDB" id="A0A1X0NTV2"/>
<dbReference type="EC" id="1.5.1.2" evidence="4"/>
<dbReference type="EMBL" id="NBCO01000019">
    <property type="protein sequence ID" value="ORC87903.1"/>
    <property type="molecule type" value="Genomic_DNA"/>
</dbReference>
<keyword evidence="3 4" id="KW-0560">Oxidoreductase</keyword>
<keyword evidence="8" id="KW-1185">Reference proteome</keyword>
<comment type="similarity">
    <text evidence="1 4">Belongs to the pyrroline-5-carboxylate reductase family.</text>
</comment>
<keyword evidence="4" id="KW-0028">Amino-acid biosynthesis</keyword>
<evidence type="ECO:0000313" key="8">
    <source>
        <dbReference type="Proteomes" id="UP000192257"/>
    </source>
</evidence>
<dbReference type="PROSITE" id="PS00521">
    <property type="entry name" value="P5CR"/>
    <property type="match status" value="1"/>
</dbReference>
<dbReference type="GO" id="GO:0004735">
    <property type="term" value="F:pyrroline-5-carboxylate reductase activity"/>
    <property type="evidence" value="ECO:0007669"/>
    <property type="project" value="UniProtKB-EC"/>
</dbReference>
<feature type="domain" description="Pyrroline-5-carboxylate reductase dimerisation" evidence="6">
    <location>
        <begin position="150"/>
        <end position="259"/>
    </location>
</feature>
<evidence type="ECO:0000256" key="2">
    <source>
        <dbReference type="ARBA" id="ARBA00022857"/>
    </source>
</evidence>
<comment type="pathway">
    <text evidence="4">Amino-acid biosynthesis; L-proline biosynthesis; L-proline from L-glutamate 5-semialdehyde: step 1/1.</text>
</comment>
<dbReference type="PIRSF" id="PIRSF000193">
    <property type="entry name" value="Pyrrol-5-carb_rd"/>
    <property type="match status" value="1"/>
</dbReference>
<dbReference type="InterPro" id="IPR036291">
    <property type="entry name" value="NAD(P)-bd_dom_sf"/>
</dbReference>
<dbReference type="UniPathway" id="UPA00098">
    <property type="reaction ID" value="UER00361"/>
</dbReference>
<evidence type="ECO:0000259" key="5">
    <source>
        <dbReference type="Pfam" id="PF03807"/>
    </source>
</evidence>
<dbReference type="SUPFAM" id="SSF51735">
    <property type="entry name" value="NAD(P)-binding Rossmann-fold domains"/>
    <property type="match status" value="1"/>
</dbReference>
<dbReference type="RefSeq" id="XP_028881969.1">
    <property type="nucleotide sequence ID" value="XM_029026645.1"/>
</dbReference>
<dbReference type="STRING" id="67003.A0A1X0NTV2"/>
<feature type="domain" description="Pyrroline-5-carboxylate reductase catalytic N-terminal" evidence="5">
    <location>
        <begin position="1"/>
        <end position="86"/>
    </location>
</feature>
<dbReference type="InterPro" id="IPR029036">
    <property type="entry name" value="P5CR_dimer"/>
</dbReference>
<gene>
    <name evidence="7" type="ORF">TM35_000191470</name>
</gene>
<dbReference type="InterPro" id="IPR000304">
    <property type="entry name" value="Pyrroline-COOH_reductase"/>
</dbReference>
<dbReference type="Proteomes" id="UP000192257">
    <property type="component" value="Unassembled WGS sequence"/>
</dbReference>
<reference evidence="7 8" key="1">
    <citation type="submission" date="2017-03" db="EMBL/GenBank/DDBJ databases">
        <title>An alternative strategy for trypanosome survival in the mammalian bloodstream revealed through genome and transcriptome analysis of the ubiquitous bovine parasite Trypanosoma (Megatrypanum) theileri.</title>
        <authorList>
            <person name="Kelly S."/>
            <person name="Ivens A."/>
            <person name="Mott A."/>
            <person name="O'Neill E."/>
            <person name="Emms D."/>
            <person name="Macleod O."/>
            <person name="Voorheis P."/>
            <person name="Matthews J."/>
            <person name="Matthews K."/>
            <person name="Carrington M."/>
        </authorList>
    </citation>
    <scope>NUCLEOTIDE SEQUENCE [LARGE SCALE GENOMIC DNA]</scope>
    <source>
        <strain evidence="7">Edinburgh</strain>
    </source>
</reference>
<evidence type="ECO:0000259" key="6">
    <source>
        <dbReference type="Pfam" id="PF14748"/>
    </source>
</evidence>
<keyword evidence="4" id="KW-0641">Proline biosynthesis</keyword>
<dbReference type="VEuPathDB" id="TriTrypDB:TM35_000191470"/>
<dbReference type="PANTHER" id="PTHR11645">
    <property type="entry name" value="PYRROLINE-5-CARBOXYLATE REDUCTASE"/>
    <property type="match status" value="1"/>
</dbReference>
<accession>A0A1X0NTV2</accession>
<dbReference type="InterPro" id="IPR008927">
    <property type="entry name" value="6-PGluconate_DH-like_C_sf"/>
</dbReference>
<comment type="caution">
    <text evidence="7">The sequence shown here is derived from an EMBL/GenBank/DDBJ whole genome shotgun (WGS) entry which is preliminary data.</text>
</comment>
<dbReference type="SUPFAM" id="SSF48179">
    <property type="entry name" value="6-phosphogluconate dehydrogenase C-terminal domain-like"/>
    <property type="match status" value="1"/>
</dbReference>
<dbReference type="GO" id="GO:0055129">
    <property type="term" value="P:L-proline biosynthetic process"/>
    <property type="evidence" value="ECO:0007669"/>
    <property type="project" value="UniProtKB-UniPathway"/>
</dbReference>
<dbReference type="GeneID" id="39986425"/>